<accession>A0A7S3PGE6</accession>
<evidence type="ECO:0000313" key="4">
    <source>
        <dbReference type="EMBL" id="CAE0433890.1"/>
    </source>
</evidence>
<dbReference type="EMBL" id="HBIN01005785">
    <property type="protein sequence ID" value="CAE0433890.1"/>
    <property type="molecule type" value="Transcribed_RNA"/>
</dbReference>
<evidence type="ECO:0008006" key="5">
    <source>
        <dbReference type="Google" id="ProtNLM"/>
    </source>
</evidence>
<dbReference type="InterPro" id="IPR036305">
    <property type="entry name" value="RGS_sf"/>
</dbReference>
<dbReference type="PANTHER" id="PTHR10845:SF192">
    <property type="entry name" value="DOUBLE HIT, ISOFORM B"/>
    <property type="match status" value="1"/>
</dbReference>
<feature type="compositionally biased region" description="Basic and acidic residues" evidence="1">
    <location>
        <begin position="7"/>
        <end position="18"/>
    </location>
</feature>
<dbReference type="Gene3D" id="2.20.70.10">
    <property type="match status" value="1"/>
</dbReference>
<proteinExistence type="predicted"/>
<dbReference type="PROSITE" id="PS50020">
    <property type="entry name" value="WW_DOMAIN_2"/>
    <property type="match status" value="1"/>
</dbReference>
<dbReference type="PROSITE" id="PS50132">
    <property type="entry name" value="RGS"/>
    <property type="match status" value="1"/>
</dbReference>
<name>A0A7S3PGE6_9STRA</name>
<dbReference type="InterPro" id="IPR044926">
    <property type="entry name" value="RGS_subdomain_2"/>
</dbReference>
<organism evidence="4">
    <name type="scientific">Aplanochytrium stocchinoi</name>
    <dbReference type="NCBI Taxonomy" id="215587"/>
    <lineage>
        <taxon>Eukaryota</taxon>
        <taxon>Sar</taxon>
        <taxon>Stramenopiles</taxon>
        <taxon>Bigyra</taxon>
        <taxon>Labyrinthulomycetes</taxon>
        <taxon>Thraustochytrida</taxon>
        <taxon>Thraustochytriidae</taxon>
        <taxon>Aplanochytrium</taxon>
    </lineage>
</organism>
<protein>
    <recommendedName>
        <fullName evidence="5">WW domain-containing protein</fullName>
    </recommendedName>
</protein>
<evidence type="ECO:0000259" key="3">
    <source>
        <dbReference type="PROSITE" id="PS50132"/>
    </source>
</evidence>
<dbReference type="Pfam" id="PF00615">
    <property type="entry name" value="RGS"/>
    <property type="match status" value="1"/>
</dbReference>
<dbReference type="PANTHER" id="PTHR10845">
    <property type="entry name" value="REGULATOR OF G PROTEIN SIGNALING"/>
    <property type="match status" value="1"/>
</dbReference>
<feature type="region of interest" description="Disordered" evidence="1">
    <location>
        <begin position="1"/>
        <end position="24"/>
    </location>
</feature>
<gene>
    <name evidence="4" type="ORF">ASTO00021_LOCUS4204</name>
</gene>
<dbReference type="SMART" id="SM00315">
    <property type="entry name" value="RGS"/>
    <property type="match status" value="1"/>
</dbReference>
<dbReference type="InterPro" id="IPR001202">
    <property type="entry name" value="WW_dom"/>
</dbReference>
<dbReference type="SUPFAM" id="SSF48097">
    <property type="entry name" value="Regulator of G-protein signaling, RGS"/>
    <property type="match status" value="1"/>
</dbReference>
<dbReference type="InterPro" id="IPR016137">
    <property type="entry name" value="RGS"/>
</dbReference>
<evidence type="ECO:0000259" key="2">
    <source>
        <dbReference type="PROSITE" id="PS50020"/>
    </source>
</evidence>
<evidence type="ECO:0000256" key="1">
    <source>
        <dbReference type="SAM" id="MobiDB-lite"/>
    </source>
</evidence>
<dbReference type="AlphaFoldDB" id="A0A7S3PGE6"/>
<dbReference type="Gene3D" id="1.10.167.10">
    <property type="entry name" value="Regulator of G-protein Signalling 4, domain 2"/>
    <property type="match status" value="1"/>
</dbReference>
<feature type="domain" description="WW" evidence="2">
    <location>
        <begin position="40"/>
        <end position="68"/>
    </location>
</feature>
<sequence>MSTKNSKSSESKKGHDSEQADLTTVKTNSKGAVITGIPYWTEYIDEKTGRAFFLHKLTKKRSWGLPLKDVLKDPRMKGPSGDDDWECHIDPKTFKRFYRSKMYKKLQWKMPHIYGTTVGRLPYFSDEYVKERLAARNNKIVEKNDGITAQAVMKKVSLLDAIENNVVCAAFHRFLVATYAEENLLFYGAVEVFDKGEWKGMKTLGVEMKNAMSNNLDEGSDMLQQQLKASRASMRMGMMEKPKTMKAEAGVIYDKFLQSDSELWVCVSEGSKQEIIKQITEATDTTDLRGIFDSAQEQVYESMIEALYPRFITIEMKEDSCKGFEADEVVRATLLQLGGFTNEFLS</sequence>
<reference evidence="4" key="1">
    <citation type="submission" date="2021-01" db="EMBL/GenBank/DDBJ databases">
        <authorList>
            <person name="Corre E."/>
            <person name="Pelletier E."/>
            <person name="Niang G."/>
            <person name="Scheremetjew M."/>
            <person name="Finn R."/>
            <person name="Kale V."/>
            <person name="Holt S."/>
            <person name="Cochrane G."/>
            <person name="Meng A."/>
            <person name="Brown T."/>
            <person name="Cohen L."/>
        </authorList>
    </citation>
    <scope>NUCLEOTIDE SEQUENCE</scope>
    <source>
        <strain evidence="4">GSBS06</strain>
    </source>
</reference>
<feature type="domain" description="RGS" evidence="3">
    <location>
        <begin position="157"/>
        <end position="312"/>
    </location>
</feature>
<dbReference type="CDD" id="cd07440">
    <property type="entry name" value="RGS"/>
    <property type="match status" value="1"/>
</dbReference>